<feature type="compositionally biased region" description="Low complexity" evidence="1">
    <location>
        <begin position="63"/>
        <end position="87"/>
    </location>
</feature>
<organism evidence="2 3">
    <name type="scientific">Burkholderia plantarii</name>
    <dbReference type="NCBI Taxonomy" id="41899"/>
    <lineage>
        <taxon>Bacteria</taxon>
        <taxon>Pseudomonadati</taxon>
        <taxon>Pseudomonadota</taxon>
        <taxon>Betaproteobacteria</taxon>
        <taxon>Burkholderiales</taxon>
        <taxon>Burkholderiaceae</taxon>
        <taxon>Burkholderia</taxon>
    </lineage>
</organism>
<dbReference type="HOGENOM" id="CLU_665114_0_0_4"/>
<feature type="compositionally biased region" description="Low complexity" evidence="1">
    <location>
        <begin position="202"/>
        <end position="213"/>
    </location>
</feature>
<accession>A0A0B6S4Y3</accession>
<sequence length="413" mass="42848">MSSIRSRSLPPSTSTRSTSDAPGTADGTGGAERGRPTARQSGLPGVPPSHARKRAASEGSNEATRSAHTSRAASSTPAGTTAPALSTDRGKQDDITTAAQSVTTLAGLRASLGEVGGLDESLRARPLGVLADRIGQLPEADRTAAFSEVFAATVKLPLAAQSRLLANLAFRASDLPESAAPHEPAASPGATASGETAPSPRAQAYAKTAAAMAHVEQGGQATPHEQSDMLMGLSNSAWCLPHDQHPQEISRLLNRIDELPTGLRGAAASVLVYQLGATHADMKPIVFARAAQHIEAPDADDKLVAQIVPALAAGVHQLPGERQQPTLEALVPRIAMIKEGPARDSALFNAVLQIQYLPLTSIEDLASPARALREVVGTPGPDASESLRMADKFLTQIHAKVEQLRAQMAPSAT</sequence>
<proteinExistence type="predicted"/>
<dbReference type="EMBL" id="CP002581">
    <property type="protein sequence ID" value="AJK48335.1"/>
    <property type="molecule type" value="Genomic_DNA"/>
</dbReference>
<evidence type="ECO:0000313" key="2">
    <source>
        <dbReference type="EMBL" id="AJK48335.1"/>
    </source>
</evidence>
<evidence type="ECO:0000313" key="3">
    <source>
        <dbReference type="Proteomes" id="UP000031838"/>
    </source>
</evidence>
<feature type="compositionally biased region" description="Low complexity" evidence="1">
    <location>
        <begin position="178"/>
        <end position="188"/>
    </location>
</feature>
<dbReference type="KEGG" id="bgp:BGL_2c02390"/>
<name>A0A0B6S4Y3_BURPL</name>
<protein>
    <submittedName>
        <fullName evidence="2">Uncharacterized protein</fullName>
    </submittedName>
</protein>
<dbReference type="Proteomes" id="UP000031838">
    <property type="component" value="Chromosome 2"/>
</dbReference>
<feature type="compositionally biased region" description="Low complexity" evidence="1">
    <location>
        <begin position="1"/>
        <end position="25"/>
    </location>
</feature>
<evidence type="ECO:0000256" key="1">
    <source>
        <dbReference type="SAM" id="MobiDB-lite"/>
    </source>
</evidence>
<keyword evidence="3" id="KW-1185">Reference proteome</keyword>
<gene>
    <name evidence="2" type="ORF">BGL_2c02390</name>
</gene>
<reference evidence="3" key="1">
    <citation type="submission" date="2011-03" db="EMBL/GenBank/DDBJ databases">
        <authorList>
            <person name="Voget S."/>
            <person name="Streit W.R."/>
            <person name="Jaeger K.E."/>
            <person name="Daniel R."/>
        </authorList>
    </citation>
    <scope>NUCLEOTIDE SEQUENCE [LARGE SCALE GENOMIC DNA]</scope>
    <source>
        <strain evidence="3">PG1</strain>
    </source>
</reference>
<dbReference type="RefSeq" id="WP_042626992.1">
    <property type="nucleotide sequence ID" value="NZ_CP002581.1"/>
</dbReference>
<dbReference type="AlphaFoldDB" id="A0A0B6S4Y3"/>
<feature type="region of interest" description="Disordered" evidence="1">
    <location>
        <begin position="1"/>
        <end position="93"/>
    </location>
</feature>
<reference evidence="2 3" key="2">
    <citation type="journal article" date="2016" name="Appl. Microbiol. Biotechnol.">
        <title>Mutations improving production and secretion of extracellular lipase by Burkholderia glumae PG1.</title>
        <authorList>
            <person name="Knapp A."/>
            <person name="Voget S."/>
            <person name="Gao R."/>
            <person name="Zaburannyi N."/>
            <person name="Krysciak D."/>
            <person name="Breuer M."/>
            <person name="Hauer B."/>
            <person name="Streit W.R."/>
            <person name="Muller R."/>
            <person name="Daniel R."/>
            <person name="Jaeger K.E."/>
        </authorList>
    </citation>
    <scope>NUCLEOTIDE SEQUENCE [LARGE SCALE GENOMIC DNA]</scope>
    <source>
        <strain evidence="2 3">PG1</strain>
    </source>
</reference>
<feature type="region of interest" description="Disordered" evidence="1">
    <location>
        <begin position="178"/>
        <end position="226"/>
    </location>
</feature>